<dbReference type="AlphaFoldDB" id="C9Z924"/>
<dbReference type="HOGENOM" id="CLU_1844049_0_0_11"/>
<keyword evidence="2" id="KW-1185">Reference proteome</keyword>
<reference evidence="1 2" key="1">
    <citation type="journal article" date="2010" name="Mol. Plant Microbe Interact.">
        <title>Streptomyces scabies 87-22 contains a coronafacic acid-like biosynthetic cluster that contributes to plant-microbe interactions.</title>
        <authorList>
            <person name="Bignell D.R."/>
            <person name="Seipke R.F."/>
            <person name="Huguet-Tapia J.C."/>
            <person name="Chambers A.H."/>
            <person name="Parry R.J."/>
            <person name="Loria R."/>
        </authorList>
    </citation>
    <scope>NUCLEOTIDE SEQUENCE [LARGE SCALE GENOMIC DNA]</scope>
    <source>
        <strain evidence="1 2">87.22</strain>
    </source>
</reference>
<dbReference type="EMBL" id="FN554889">
    <property type="protein sequence ID" value="CBG73113.1"/>
    <property type="molecule type" value="Genomic_DNA"/>
</dbReference>
<proteinExistence type="predicted"/>
<dbReference type="RefSeq" id="WP_013003674.1">
    <property type="nucleotide sequence ID" value="NC_013929.1"/>
</dbReference>
<dbReference type="KEGG" id="scb:SCAB_60941"/>
<sequence>MPSEPATVEYLYGIDSSVADDSRFYEPPRVIQFRITKKTPKRIYYVRRERIPGDIEIGYVNRQQIEADGEIYNHGAGGWWAPDFHLYLNPPELEQPAKRDLATLRAEMADAHPDRGGTGEAFIAARQRYERARNQERSP</sequence>
<dbReference type="GeneID" id="24313881"/>
<accession>C9Z924</accession>
<name>C9Z924_STRSW</name>
<protein>
    <submittedName>
        <fullName evidence="1">Uncharacterized protein</fullName>
    </submittedName>
</protein>
<dbReference type="STRING" id="680198.SCAB_60941"/>
<evidence type="ECO:0000313" key="2">
    <source>
        <dbReference type="Proteomes" id="UP000001444"/>
    </source>
</evidence>
<gene>
    <name evidence="1" type="ordered locus">SCAB_60941</name>
</gene>
<evidence type="ECO:0000313" key="1">
    <source>
        <dbReference type="EMBL" id="CBG73113.1"/>
    </source>
</evidence>
<organism evidence="1 2">
    <name type="scientific">Streptomyces scabiei (strain 87.22)</name>
    <dbReference type="NCBI Taxonomy" id="680198"/>
    <lineage>
        <taxon>Bacteria</taxon>
        <taxon>Bacillati</taxon>
        <taxon>Actinomycetota</taxon>
        <taxon>Actinomycetes</taxon>
        <taxon>Kitasatosporales</taxon>
        <taxon>Streptomycetaceae</taxon>
        <taxon>Streptomyces</taxon>
    </lineage>
</organism>
<dbReference type="Proteomes" id="UP000001444">
    <property type="component" value="Chromosome"/>
</dbReference>